<sequence>MAEPTRLTIKRRATDDAPDFLLLQGAGAAQNATPVRYVKRAKNTATVDGQQEAQFQQPTPLPTQSEHERRKAKARTFYLSKSPASESKKRKGRDEGVPTFVERKRSKQHAAEDVHNEDEVKVEEPASSPEPVAALPVFKRPGKGSAIRYAEAKANAPVTKPETEAEQRERQALADYIYQVQLQDEEFERQRQPKVQDAVAPQKPIIAQSKSTIAPKLSGAGARAMHQRRVATNGALDRKERSTSPESEDGYIYETYILAPTTDTSTPDIDMTDVSSSENIGYLVVEDSDQPLWQTYLQDEPSSEEDDSDDEDENAEDYYGADYPEDEVESDDEFERNPYRYRKRGGADDEEWDEDTGEYSEDEDVYERMMNPFGGNKVPKGLARYMRGESGSGDEDDSD</sequence>
<accession>A0AAV9PLT6</accession>
<dbReference type="GO" id="GO:0005737">
    <property type="term" value="C:cytoplasm"/>
    <property type="evidence" value="ECO:0007669"/>
    <property type="project" value="TreeGrafter"/>
</dbReference>
<dbReference type="Pfam" id="PF08574">
    <property type="entry name" value="Iwr1"/>
    <property type="match status" value="1"/>
</dbReference>
<feature type="domain" description="Transcription factor Iwr1" evidence="3">
    <location>
        <begin position="250"/>
        <end position="327"/>
    </location>
</feature>
<dbReference type="PANTHER" id="PTHR28063">
    <property type="entry name" value="RNA POLYMERASE II NUCLEAR LOCALIZATION PROTEIN IWR1"/>
    <property type="match status" value="1"/>
</dbReference>
<dbReference type="GO" id="GO:0006606">
    <property type="term" value="P:protein import into nucleus"/>
    <property type="evidence" value="ECO:0007669"/>
    <property type="project" value="InterPro"/>
</dbReference>
<feature type="region of interest" description="Disordered" evidence="2">
    <location>
        <begin position="188"/>
        <end position="253"/>
    </location>
</feature>
<dbReference type="AlphaFoldDB" id="A0AAV9PLT6"/>
<dbReference type="InterPro" id="IPR013883">
    <property type="entry name" value="TF_Iwr1_dom"/>
</dbReference>
<evidence type="ECO:0000256" key="1">
    <source>
        <dbReference type="ARBA" id="ARBA00010218"/>
    </source>
</evidence>
<dbReference type="GeneID" id="89923181"/>
<reference evidence="4 5" key="1">
    <citation type="submission" date="2023-08" db="EMBL/GenBank/DDBJ databases">
        <title>Black Yeasts Isolated from many extreme environments.</title>
        <authorList>
            <person name="Coleine C."/>
            <person name="Stajich J.E."/>
            <person name="Selbmann L."/>
        </authorList>
    </citation>
    <scope>NUCLEOTIDE SEQUENCE [LARGE SCALE GENOMIC DNA]</scope>
    <source>
        <strain evidence="4 5">CCFEE 5935</strain>
    </source>
</reference>
<keyword evidence="5" id="KW-1185">Reference proteome</keyword>
<evidence type="ECO:0000313" key="4">
    <source>
        <dbReference type="EMBL" id="KAK5174751.1"/>
    </source>
</evidence>
<name>A0AAV9PLT6_9PEZI</name>
<dbReference type="EMBL" id="JAVRRT010000002">
    <property type="protein sequence ID" value="KAK5174751.1"/>
    <property type="molecule type" value="Genomic_DNA"/>
</dbReference>
<gene>
    <name evidence="4" type="ORF">LTR77_001834</name>
</gene>
<protein>
    <recommendedName>
        <fullName evidence="3">Transcription factor Iwr1 domain-containing protein</fullName>
    </recommendedName>
</protein>
<comment type="caution">
    <text evidence="4">The sequence shown here is derived from an EMBL/GenBank/DDBJ whole genome shotgun (WGS) entry which is preliminary data.</text>
</comment>
<dbReference type="Proteomes" id="UP001337655">
    <property type="component" value="Unassembled WGS sequence"/>
</dbReference>
<evidence type="ECO:0000259" key="3">
    <source>
        <dbReference type="Pfam" id="PF08574"/>
    </source>
</evidence>
<feature type="compositionally biased region" description="Polar residues" evidence="2">
    <location>
        <begin position="43"/>
        <end position="64"/>
    </location>
</feature>
<feature type="compositionally biased region" description="Acidic residues" evidence="2">
    <location>
        <begin position="301"/>
        <end position="316"/>
    </location>
</feature>
<dbReference type="InterPro" id="IPR040150">
    <property type="entry name" value="Iwr1"/>
</dbReference>
<evidence type="ECO:0000256" key="2">
    <source>
        <dbReference type="SAM" id="MobiDB-lite"/>
    </source>
</evidence>
<feature type="compositionally biased region" description="Acidic residues" evidence="2">
    <location>
        <begin position="323"/>
        <end position="334"/>
    </location>
</feature>
<comment type="similarity">
    <text evidence="1">Belongs to the IWR1/SLC7A6OS family.</text>
</comment>
<feature type="compositionally biased region" description="Acidic residues" evidence="2">
    <location>
        <begin position="348"/>
        <end position="365"/>
    </location>
</feature>
<feature type="region of interest" description="Disordered" evidence="2">
    <location>
        <begin position="280"/>
        <end position="399"/>
    </location>
</feature>
<dbReference type="RefSeq" id="XP_064663420.1">
    <property type="nucleotide sequence ID" value="XM_064799093.1"/>
</dbReference>
<feature type="region of interest" description="Disordered" evidence="2">
    <location>
        <begin position="42"/>
        <end position="139"/>
    </location>
</feature>
<evidence type="ECO:0000313" key="5">
    <source>
        <dbReference type="Proteomes" id="UP001337655"/>
    </source>
</evidence>
<proteinExistence type="inferred from homology"/>
<dbReference type="PANTHER" id="PTHR28063:SF1">
    <property type="entry name" value="RNA POLYMERASE II NUCLEAR LOCALIZATION PROTEIN IWR1"/>
    <property type="match status" value="1"/>
</dbReference>
<organism evidence="4 5">
    <name type="scientific">Saxophila tyrrhenica</name>
    <dbReference type="NCBI Taxonomy" id="1690608"/>
    <lineage>
        <taxon>Eukaryota</taxon>
        <taxon>Fungi</taxon>
        <taxon>Dikarya</taxon>
        <taxon>Ascomycota</taxon>
        <taxon>Pezizomycotina</taxon>
        <taxon>Dothideomycetes</taxon>
        <taxon>Dothideomycetidae</taxon>
        <taxon>Mycosphaerellales</taxon>
        <taxon>Extremaceae</taxon>
        <taxon>Saxophila</taxon>
    </lineage>
</organism>
<feature type="compositionally biased region" description="Basic and acidic residues" evidence="2">
    <location>
        <begin position="109"/>
        <end position="124"/>
    </location>
</feature>